<organism evidence="1">
    <name type="scientific">Anguilla anguilla</name>
    <name type="common">European freshwater eel</name>
    <name type="synonym">Muraena anguilla</name>
    <dbReference type="NCBI Taxonomy" id="7936"/>
    <lineage>
        <taxon>Eukaryota</taxon>
        <taxon>Metazoa</taxon>
        <taxon>Chordata</taxon>
        <taxon>Craniata</taxon>
        <taxon>Vertebrata</taxon>
        <taxon>Euteleostomi</taxon>
        <taxon>Actinopterygii</taxon>
        <taxon>Neopterygii</taxon>
        <taxon>Teleostei</taxon>
        <taxon>Anguilliformes</taxon>
        <taxon>Anguillidae</taxon>
        <taxon>Anguilla</taxon>
    </lineage>
</organism>
<reference evidence="1" key="2">
    <citation type="journal article" date="2015" name="Fish Shellfish Immunol.">
        <title>Early steps in the European eel (Anguilla anguilla)-Vibrio vulnificus interaction in the gills: Role of the RtxA13 toxin.</title>
        <authorList>
            <person name="Callol A."/>
            <person name="Pajuelo D."/>
            <person name="Ebbesson L."/>
            <person name="Teles M."/>
            <person name="MacKenzie S."/>
            <person name="Amaro C."/>
        </authorList>
    </citation>
    <scope>NUCLEOTIDE SEQUENCE</scope>
</reference>
<dbReference type="AlphaFoldDB" id="A0A0E9VAA5"/>
<sequence length="26" mass="3053">MGQWIILCSRCYLTTFSAELLCHPCY</sequence>
<proteinExistence type="predicted"/>
<name>A0A0E9VAA5_ANGAN</name>
<protein>
    <submittedName>
        <fullName evidence="1">Uncharacterized protein</fullName>
    </submittedName>
</protein>
<dbReference type="EMBL" id="GBXM01033605">
    <property type="protein sequence ID" value="JAH74972.1"/>
    <property type="molecule type" value="Transcribed_RNA"/>
</dbReference>
<accession>A0A0E9VAA5</accession>
<reference evidence="1" key="1">
    <citation type="submission" date="2014-11" db="EMBL/GenBank/DDBJ databases">
        <authorList>
            <person name="Amaro Gonzalez C."/>
        </authorList>
    </citation>
    <scope>NUCLEOTIDE SEQUENCE</scope>
</reference>
<evidence type="ECO:0000313" key="1">
    <source>
        <dbReference type="EMBL" id="JAH74972.1"/>
    </source>
</evidence>